<feature type="domain" description="Anthrax toxin edema factor central" evidence="1">
    <location>
        <begin position="109"/>
        <end position="274"/>
    </location>
</feature>
<dbReference type="Pfam" id="PF03497">
    <property type="entry name" value="Anthrax_toxA"/>
    <property type="match status" value="1"/>
</dbReference>
<dbReference type="InterPro" id="IPR005165">
    <property type="entry name" value="Anthrax_toxin_edema_cen"/>
</dbReference>
<sequence>MLNAALNNIVSGQKPELDQDRRFFYHADYDYPKNNKISLRVSGEVDHQNNLRSLSASPIDLDTALAAKRERFTLDSAQFAPNIPLSGHRALPNKPSVIRSAILTQAIDAVRDKTGISPGHLEKLHDIACREDCLILFRPVDPHNAPLINDNYPTKGLEIKGKSANWGPQYGFICLDQSLSKLQAQPDKAIAASSKTQASCTEENGPQAIPLVLTHERLLYLQSAGLLHMAPNDGGYILDAEAPDGSYQTFAALAGANDKGYLIQNGDVPIQVLAPRLATYGSHHVQKAYVADFDLLAVMPNMKNFGGHDQRKDVVMDARGPLNFFQSEQYFLASGQSLQASHRHPVAASTERMINRITEREQRIADTINHELRPEFNSTELSGYADAWKLVHHGSDEGNVATEPETNLPATVICPVLHDLDPVLVLDSEQALRQLISVASRHGYRLAGNPGWTPDLKKDTLFSQRLDMWESLARRDSLF</sequence>
<dbReference type="GO" id="GO:0008294">
    <property type="term" value="F:calcium- and calmodulin-responsive adenylate cyclase activity"/>
    <property type="evidence" value="ECO:0007669"/>
    <property type="project" value="InterPro"/>
</dbReference>
<dbReference type="AlphaFoldDB" id="A0A059KVT1"/>
<accession>A0A059KVT1</accession>
<evidence type="ECO:0000313" key="2">
    <source>
        <dbReference type="EMBL" id="KDD66106.1"/>
    </source>
</evidence>
<dbReference type="Gene3D" id="3.90.1760.10">
    <property type="entry name" value="Anthrax toxin, edema factor, central domain"/>
    <property type="match status" value="1"/>
</dbReference>
<dbReference type="Proteomes" id="UP000026739">
    <property type="component" value="Unassembled WGS sequence"/>
</dbReference>
<dbReference type="eggNOG" id="COG3064">
    <property type="taxonomic scope" value="Bacteria"/>
</dbReference>
<evidence type="ECO:0000259" key="1">
    <source>
        <dbReference type="Pfam" id="PF03497"/>
    </source>
</evidence>
<dbReference type="GO" id="GO:0005576">
    <property type="term" value="C:extracellular region"/>
    <property type="evidence" value="ECO:0007669"/>
    <property type="project" value="InterPro"/>
</dbReference>
<comment type="caution">
    <text evidence="2">The sequence shown here is derived from an EMBL/GenBank/DDBJ whole genome shotgun (WGS) entry which is preliminary data.</text>
</comment>
<dbReference type="InterPro" id="IPR037017">
    <property type="entry name" value="Anthrax_toxin_edema_cen_sf"/>
</dbReference>
<proteinExistence type="predicted"/>
<dbReference type="InterPro" id="IPR035099">
    <property type="entry name" value="Anthrax_toxin_C-terminal"/>
</dbReference>
<dbReference type="SUPFAM" id="SSF81298">
    <property type="entry name" value="Adenylylcyclase toxin (the edema factor)"/>
    <property type="match status" value="1"/>
</dbReference>
<organism evidence="2 3">
    <name type="scientific">Pseudomonas mandelii PD30</name>
    <dbReference type="NCBI Taxonomy" id="1419583"/>
    <lineage>
        <taxon>Bacteria</taxon>
        <taxon>Pseudomonadati</taxon>
        <taxon>Pseudomonadota</taxon>
        <taxon>Gammaproteobacteria</taxon>
        <taxon>Pseudomonadales</taxon>
        <taxon>Pseudomonadaceae</taxon>
        <taxon>Pseudomonas</taxon>
    </lineage>
</organism>
<protein>
    <recommendedName>
        <fullName evidence="1">Anthrax toxin edema factor central domain-containing protein</fullName>
    </recommendedName>
</protein>
<reference evidence="2 3" key="1">
    <citation type="submission" date="2013-12" db="EMBL/GenBank/DDBJ databases">
        <authorList>
            <person name="Formusa P.A."/>
            <person name="Habash M."/>
            <person name="Lee H."/>
            <person name="Trevors J.T."/>
        </authorList>
    </citation>
    <scope>NUCLEOTIDE SEQUENCE [LARGE SCALE GENOMIC DNA]</scope>
    <source>
        <strain evidence="2 3">PD30</strain>
    </source>
</reference>
<gene>
    <name evidence="2" type="ORF">V466_25330</name>
</gene>
<dbReference type="Gene3D" id="3.30.70.1720">
    <property type="match status" value="1"/>
</dbReference>
<name>A0A059KVT1_9PSED</name>
<dbReference type="EMBL" id="AZQQ01000100">
    <property type="protein sequence ID" value="KDD66106.1"/>
    <property type="molecule type" value="Genomic_DNA"/>
</dbReference>
<evidence type="ECO:0000313" key="3">
    <source>
        <dbReference type="Proteomes" id="UP000026739"/>
    </source>
</evidence>